<dbReference type="KEGG" id="lyk:FLP23_03960"/>
<evidence type="ECO:0008006" key="5">
    <source>
        <dbReference type="Google" id="ProtNLM"/>
    </source>
</evidence>
<evidence type="ECO:0000313" key="4">
    <source>
        <dbReference type="Proteomes" id="UP000322159"/>
    </source>
</evidence>
<dbReference type="PROSITE" id="PS51257">
    <property type="entry name" value="PROKAR_LIPOPROTEIN"/>
    <property type="match status" value="1"/>
</dbReference>
<dbReference type="AlphaFoldDB" id="A0A5C1Y626"/>
<sequence length="247" mass="26216">MTPAALRLRPAAVLVCLALAGCTAAPAPDPEPTPRPVSSEEAQLLAIARFTNYDRGSRPFSTVVLEDGVQLTLTGWVDYGAHLGFATVAGDFAPQALLWTDTTVGIRAGEPDPDGNPVLPIPDLADQGWQSHRLDGTASDLELLLTTIGNLGSDRPDNPLLLQQSGAFWLRADTLDGTAVTVFASPPSDQPADDADTAPTADDSPLRLWVDAHGLILRAEVRIAERWTTVEFPDREAPRLELPGGTG</sequence>
<protein>
    <recommendedName>
        <fullName evidence="5">LppX_LprAFG lipoprotein</fullName>
    </recommendedName>
</protein>
<gene>
    <name evidence="3" type="ORF">FLP23_03960</name>
</gene>
<dbReference type="OrthoDB" id="3673753at2"/>
<dbReference type="RefSeq" id="WP_149324670.1">
    <property type="nucleotide sequence ID" value="NZ_CP043504.1"/>
</dbReference>
<proteinExistence type="predicted"/>
<dbReference type="EMBL" id="CP043504">
    <property type="protein sequence ID" value="QEO09241.1"/>
    <property type="molecule type" value="Genomic_DNA"/>
</dbReference>
<feature type="signal peptide" evidence="2">
    <location>
        <begin position="1"/>
        <end position="27"/>
    </location>
</feature>
<name>A0A5C1Y626_9MICO</name>
<dbReference type="Proteomes" id="UP000322159">
    <property type="component" value="Chromosome"/>
</dbReference>
<feature type="region of interest" description="Disordered" evidence="1">
    <location>
        <begin position="183"/>
        <end position="203"/>
    </location>
</feature>
<keyword evidence="4" id="KW-1185">Reference proteome</keyword>
<organism evidence="3 4">
    <name type="scientific">Protaetiibacter larvae</name>
    <dbReference type="NCBI Taxonomy" id="2592654"/>
    <lineage>
        <taxon>Bacteria</taxon>
        <taxon>Bacillati</taxon>
        <taxon>Actinomycetota</taxon>
        <taxon>Actinomycetes</taxon>
        <taxon>Micrococcales</taxon>
        <taxon>Microbacteriaceae</taxon>
        <taxon>Protaetiibacter</taxon>
    </lineage>
</organism>
<reference evidence="3 4" key="1">
    <citation type="submission" date="2019-09" db="EMBL/GenBank/DDBJ databases">
        <title>Genome sequencing of strain KACC 19322.</title>
        <authorList>
            <person name="Heo J."/>
            <person name="Kim S.-J."/>
            <person name="Kim J.-S."/>
            <person name="Hong S.-B."/>
            <person name="Kwon S.-W."/>
        </authorList>
    </citation>
    <scope>NUCLEOTIDE SEQUENCE [LARGE SCALE GENOMIC DNA]</scope>
    <source>
        <strain evidence="3 4">KACC 19322</strain>
    </source>
</reference>
<evidence type="ECO:0000256" key="2">
    <source>
        <dbReference type="SAM" id="SignalP"/>
    </source>
</evidence>
<evidence type="ECO:0000313" key="3">
    <source>
        <dbReference type="EMBL" id="QEO09241.1"/>
    </source>
</evidence>
<keyword evidence="2" id="KW-0732">Signal</keyword>
<accession>A0A5C1Y626</accession>
<feature type="chain" id="PRO_5022913936" description="LppX_LprAFG lipoprotein" evidence="2">
    <location>
        <begin position="28"/>
        <end position="247"/>
    </location>
</feature>
<evidence type="ECO:0000256" key="1">
    <source>
        <dbReference type="SAM" id="MobiDB-lite"/>
    </source>
</evidence>